<name>A0ABR5PRZ6_9LACO</name>
<dbReference type="InterPro" id="IPR015046">
    <property type="entry name" value="LciA_Immunity-like"/>
</dbReference>
<dbReference type="EMBL" id="AZGN01000005">
    <property type="protein sequence ID" value="KRM34307.1"/>
    <property type="molecule type" value="Genomic_DNA"/>
</dbReference>
<evidence type="ECO:0008006" key="3">
    <source>
        <dbReference type="Google" id="ProtNLM"/>
    </source>
</evidence>
<dbReference type="Proteomes" id="UP000051735">
    <property type="component" value="Unassembled WGS sequence"/>
</dbReference>
<dbReference type="Pfam" id="PF08951">
    <property type="entry name" value="EntA_Immun"/>
    <property type="match status" value="1"/>
</dbReference>
<evidence type="ECO:0000313" key="2">
    <source>
        <dbReference type="Proteomes" id="UP000051735"/>
    </source>
</evidence>
<organism evidence="1 2">
    <name type="scientific">Lactobacillus intestinalis DSM 6629</name>
    <dbReference type="NCBI Taxonomy" id="1423761"/>
    <lineage>
        <taxon>Bacteria</taxon>
        <taxon>Bacillati</taxon>
        <taxon>Bacillota</taxon>
        <taxon>Bacilli</taxon>
        <taxon>Lactobacillales</taxon>
        <taxon>Lactobacillaceae</taxon>
        <taxon>Lactobacillus</taxon>
    </lineage>
</organism>
<comment type="caution">
    <text evidence="1">The sequence shown here is derived from an EMBL/GenBank/DDBJ whole genome shotgun (WGS) entry which is preliminary data.</text>
</comment>
<accession>A0ABR5PRZ6</accession>
<dbReference type="RefSeq" id="WP_057809203.1">
    <property type="nucleotide sequence ID" value="NZ_AZGN01000005.1"/>
</dbReference>
<proteinExistence type="predicted"/>
<sequence>MSQNKSHPEIALLNRVTDLLMDNDTKNNEREILLYAKHQLEHHVYLPNLIWHLKNILTPLAIGSKLSPGMGKLYCDIVAGNIGKPGDLRSGIGMGAIYGGFFHGI</sequence>
<dbReference type="CDD" id="cd21059">
    <property type="entry name" value="LciA-like"/>
    <property type="match status" value="1"/>
</dbReference>
<protein>
    <recommendedName>
        <fullName evidence="3">Bacteriocin immunity protein</fullName>
    </recommendedName>
</protein>
<gene>
    <name evidence="1" type="ORF">FC44_GL001394</name>
</gene>
<reference evidence="1 2" key="1">
    <citation type="journal article" date="2015" name="Genome Announc.">
        <title>Expanding the biotechnology potential of lactobacilli through comparative genomics of 213 strains and associated genera.</title>
        <authorList>
            <person name="Sun Z."/>
            <person name="Harris H.M."/>
            <person name="McCann A."/>
            <person name="Guo C."/>
            <person name="Argimon S."/>
            <person name="Zhang W."/>
            <person name="Yang X."/>
            <person name="Jeffery I.B."/>
            <person name="Cooney J.C."/>
            <person name="Kagawa T.F."/>
            <person name="Liu W."/>
            <person name="Song Y."/>
            <person name="Salvetti E."/>
            <person name="Wrobel A."/>
            <person name="Rasinkangas P."/>
            <person name="Parkhill J."/>
            <person name="Rea M.C."/>
            <person name="O'Sullivan O."/>
            <person name="Ritari J."/>
            <person name="Douillard F.P."/>
            <person name="Paul Ross R."/>
            <person name="Yang R."/>
            <person name="Briner A.E."/>
            <person name="Felis G.E."/>
            <person name="de Vos W.M."/>
            <person name="Barrangou R."/>
            <person name="Klaenhammer T.R."/>
            <person name="Caufield P.W."/>
            <person name="Cui Y."/>
            <person name="Zhang H."/>
            <person name="O'Toole P.W."/>
        </authorList>
    </citation>
    <scope>NUCLEOTIDE SEQUENCE [LARGE SCALE GENOMIC DNA]</scope>
    <source>
        <strain evidence="1 2">DSM 6629</strain>
    </source>
</reference>
<evidence type="ECO:0000313" key="1">
    <source>
        <dbReference type="EMBL" id="KRM34307.1"/>
    </source>
</evidence>
<keyword evidence="2" id="KW-1185">Reference proteome</keyword>
<dbReference type="GeneID" id="75116198"/>